<dbReference type="EMBL" id="CP045483">
    <property type="protein sequence ID" value="QGR18646.1"/>
    <property type="molecule type" value="Genomic_DNA"/>
</dbReference>
<keyword evidence="1" id="KW-0175">Coiled coil</keyword>
<keyword evidence="3" id="KW-1185">Reference proteome</keyword>
<evidence type="ECO:0000313" key="3">
    <source>
        <dbReference type="Proteomes" id="UP000423396"/>
    </source>
</evidence>
<dbReference type="Proteomes" id="UP000423396">
    <property type="component" value="Chromosome"/>
</dbReference>
<dbReference type="AlphaFoldDB" id="A0A650CLC1"/>
<sequence length="102" mass="11849">MIEDLTKLLNEVKTKIYNEKKELMKDIGKLTSSIHDNIASEIAKAKKEGRKVDELEKEFKELLSKLDKLKENQVKMSIKDIKSALDTYIKKAEDIVEKLKKK</sequence>
<dbReference type="RefSeq" id="WP_156004830.1">
    <property type="nucleotide sequence ID" value="NZ_CP045483.1"/>
</dbReference>
<gene>
    <name evidence="2" type="ORF">D1868_00615</name>
</gene>
<reference evidence="2 3" key="1">
    <citation type="submission" date="2019-10" db="EMBL/GenBank/DDBJ databases">
        <title>Genome Sequences from Six Type Strain Members of the Archaeal Family Sulfolobaceae: Acidianus ambivalens, Acidianus infernus, Metallosphaera prunae, Stygiolobus azoricus, Sulfolobus metallicus, and Sulfurisphaera ohwakuensis.</title>
        <authorList>
            <person name="Counts J.A."/>
            <person name="Kelly R.M."/>
        </authorList>
    </citation>
    <scope>NUCLEOTIDE SEQUENCE [LARGE SCALE GENOMIC DNA]</scope>
    <source>
        <strain evidence="2 3">FC6</strain>
    </source>
</reference>
<feature type="coiled-coil region" evidence="1">
    <location>
        <begin position="2"/>
        <end position="72"/>
    </location>
</feature>
<dbReference type="KEGG" id="sazo:D1868_00615"/>
<protein>
    <submittedName>
        <fullName evidence="2">Uncharacterized protein</fullName>
    </submittedName>
</protein>
<evidence type="ECO:0000313" key="2">
    <source>
        <dbReference type="EMBL" id="QGR18646.1"/>
    </source>
</evidence>
<accession>A0A650CLC1</accession>
<organism evidence="2 3">
    <name type="scientific">Stygiolobus azoricus</name>
    <dbReference type="NCBI Taxonomy" id="41675"/>
    <lineage>
        <taxon>Archaea</taxon>
        <taxon>Thermoproteota</taxon>
        <taxon>Thermoprotei</taxon>
        <taxon>Sulfolobales</taxon>
        <taxon>Sulfolobaceae</taxon>
        <taxon>Stygiolobus</taxon>
    </lineage>
</organism>
<evidence type="ECO:0000256" key="1">
    <source>
        <dbReference type="SAM" id="Coils"/>
    </source>
</evidence>
<proteinExistence type="predicted"/>
<dbReference type="GeneID" id="42797534"/>
<name>A0A650CLC1_9CREN</name>